<dbReference type="AlphaFoldDB" id="A0A7J7XW26"/>
<feature type="transmembrane region" description="Helical" evidence="1">
    <location>
        <begin position="41"/>
        <end position="67"/>
    </location>
</feature>
<name>A0A7J7XW26_PIPKU</name>
<gene>
    <name evidence="2" type="ORF">mPipKuh1_010490</name>
</gene>
<protein>
    <submittedName>
        <fullName evidence="2">Uncharacterized protein</fullName>
    </submittedName>
</protein>
<sequence>MDRALACGLKGPRFNYHKGHKPGLQEGVCRRHPINESLPSLMFLSLSPFLSEVYILCVFFSSSVFYFTRGGKKNKGKIVKVYMLWSLVTHDWLVTIELSNADIEHFYNHRKFYWTALVRLYHECDFFFFPTLHY</sequence>
<proteinExistence type="predicted"/>
<keyword evidence="1" id="KW-1133">Transmembrane helix</keyword>
<evidence type="ECO:0000313" key="3">
    <source>
        <dbReference type="Proteomes" id="UP000558488"/>
    </source>
</evidence>
<dbReference type="EMBL" id="JACAGB010000007">
    <property type="protein sequence ID" value="KAF6353576.1"/>
    <property type="molecule type" value="Genomic_DNA"/>
</dbReference>
<organism evidence="2 3">
    <name type="scientific">Pipistrellus kuhlii</name>
    <name type="common">Kuhl's pipistrelle</name>
    <dbReference type="NCBI Taxonomy" id="59472"/>
    <lineage>
        <taxon>Eukaryota</taxon>
        <taxon>Metazoa</taxon>
        <taxon>Chordata</taxon>
        <taxon>Craniata</taxon>
        <taxon>Vertebrata</taxon>
        <taxon>Euteleostomi</taxon>
        <taxon>Mammalia</taxon>
        <taxon>Eutheria</taxon>
        <taxon>Laurasiatheria</taxon>
        <taxon>Chiroptera</taxon>
        <taxon>Yangochiroptera</taxon>
        <taxon>Vespertilionidae</taxon>
        <taxon>Pipistrellus</taxon>
    </lineage>
</organism>
<evidence type="ECO:0000256" key="1">
    <source>
        <dbReference type="SAM" id="Phobius"/>
    </source>
</evidence>
<reference evidence="2 3" key="1">
    <citation type="journal article" date="2020" name="Nature">
        <title>Six reference-quality genomes reveal evolution of bat adaptations.</title>
        <authorList>
            <person name="Jebb D."/>
            <person name="Huang Z."/>
            <person name="Pippel M."/>
            <person name="Hughes G.M."/>
            <person name="Lavrichenko K."/>
            <person name="Devanna P."/>
            <person name="Winkler S."/>
            <person name="Jermiin L.S."/>
            <person name="Skirmuntt E.C."/>
            <person name="Katzourakis A."/>
            <person name="Burkitt-Gray L."/>
            <person name="Ray D.A."/>
            <person name="Sullivan K.A.M."/>
            <person name="Roscito J.G."/>
            <person name="Kirilenko B.M."/>
            <person name="Davalos L.M."/>
            <person name="Corthals A.P."/>
            <person name="Power M.L."/>
            <person name="Jones G."/>
            <person name="Ransome R.D."/>
            <person name="Dechmann D.K.N."/>
            <person name="Locatelli A.G."/>
            <person name="Puechmaille S.J."/>
            <person name="Fedrigo O."/>
            <person name="Jarvis E.D."/>
            <person name="Hiller M."/>
            <person name="Vernes S.C."/>
            <person name="Myers E.W."/>
            <person name="Teeling E.C."/>
        </authorList>
    </citation>
    <scope>NUCLEOTIDE SEQUENCE [LARGE SCALE GENOMIC DNA]</scope>
    <source>
        <strain evidence="2">MPipKuh1</strain>
        <tissue evidence="2">Flight muscle</tissue>
    </source>
</reference>
<comment type="caution">
    <text evidence="2">The sequence shown here is derived from an EMBL/GenBank/DDBJ whole genome shotgun (WGS) entry which is preliminary data.</text>
</comment>
<keyword evidence="1" id="KW-0812">Transmembrane</keyword>
<accession>A0A7J7XW26</accession>
<keyword evidence="3" id="KW-1185">Reference proteome</keyword>
<evidence type="ECO:0000313" key="2">
    <source>
        <dbReference type="EMBL" id="KAF6353576.1"/>
    </source>
</evidence>
<keyword evidence="1" id="KW-0472">Membrane</keyword>
<dbReference type="Proteomes" id="UP000558488">
    <property type="component" value="Unassembled WGS sequence"/>
</dbReference>